<sequence>MTIKFSIQPGRGTCSIVHWISPDCESSPGDVIKLLLCPGCAAHIPLLPSKRRNADLTLCKPKVTLQHLLILPISNERIRCNTTEVTTLFTWTDIEDGVHLHYNRWDIAPDFSPIDAIEASVIPTTIESSAAAVFANSPLIPSTDSRYIFFTDGSLINLGTPDVSMGWSWMQIVPDAGFPNSIATYAHGIIWDNPSSSRAEATAIYAV</sequence>
<organism evidence="1 2">
    <name type="scientific">Rhizophagus irregularis</name>
    <dbReference type="NCBI Taxonomy" id="588596"/>
    <lineage>
        <taxon>Eukaryota</taxon>
        <taxon>Fungi</taxon>
        <taxon>Fungi incertae sedis</taxon>
        <taxon>Mucoromycota</taxon>
        <taxon>Glomeromycotina</taxon>
        <taxon>Glomeromycetes</taxon>
        <taxon>Glomerales</taxon>
        <taxon>Glomeraceae</taxon>
        <taxon>Rhizophagus</taxon>
    </lineage>
</organism>
<dbReference type="AlphaFoldDB" id="A0A2N0NN09"/>
<evidence type="ECO:0000313" key="1">
    <source>
        <dbReference type="EMBL" id="PKB95967.1"/>
    </source>
</evidence>
<accession>A0A2N0NN09</accession>
<proteinExistence type="predicted"/>
<reference evidence="1 2" key="1">
    <citation type="submission" date="2016-04" db="EMBL/GenBank/DDBJ databases">
        <title>Genome analyses suggest a sexual origin of heterokaryosis in a supposedly ancient asexual fungus.</title>
        <authorList>
            <person name="Ropars J."/>
            <person name="Sedzielewska K."/>
            <person name="Noel J."/>
            <person name="Charron P."/>
            <person name="Farinelli L."/>
            <person name="Marton T."/>
            <person name="Kruger M."/>
            <person name="Pelin A."/>
            <person name="Brachmann A."/>
            <person name="Corradi N."/>
        </authorList>
    </citation>
    <scope>NUCLEOTIDE SEQUENCE [LARGE SCALE GENOMIC DNA]</scope>
    <source>
        <strain evidence="1 2">A5</strain>
    </source>
</reference>
<protein>
    <submittedName>
        <fullName evidence="1">Uncharacterized protein</fullName>
    </submittedName>
</protein>
<name>A0A2N0NN09_9GLOM</name>
<comment type="caution">
    <text evidence="1">The sequence shown here is derived from an EMBL/GenBank/DDBJ whole genome shotgun (WGS) entry which is preliminary data.</text>
</comment>
<gene>
    <name evidence="1" type="ORF">RhiirA5_404553</name>
</gene>
<reference evidence="1 2" key="2">
    <citation type="submission" date="2017-09" db="EMBL/GenBank/DDBJ databases">
        <title>Extensive intraspecific genome diversity in a model arbuscular mycorrhizal fungus.</title>
        <authorList>
            <person name="Chen E.C."/>
            <person name="Morin E."/>
            <person name="Beaudet D."/>
            <person name="Noel J."/>
            <person name="Ndikumana S."/>
            <person name="Charron P."/>
            <person name="St-Onge C."/>
            <person name="Giorgi J."/>
            <person name="Grigoriev I.V."/>
            <person name="Roux C."/>
            <person name="Martin F.M."/>
            <person name="Corradi N."/>
        </authorList>
    </citation>
    <scope>NUCLEOTIDE SEQUENCE [LARGE SCALE GENOMIC DNA]</scope>
    <source>
        <strain evidence="1 2">A5</strain>
    </source>
</reference>
<evidence type="ECO:0000313" key="2">
    <source>
        <dbReference type="Proteomes" id="UP000232722"/>
    </source>
</evidence>
<dbReference type="Proteomes" id="UP000232722">
    <property type="component" value="Unassembled WGS sequence"/>
</dbReference>
<dbReference type="EMBL" id="LLXJ01004295">
    <property type="protein sequence ID" value="PKB95967.1"/>
    <property type="molecule type" value="Genomic_DNA"/>
</dbReference>